<protein>
    <recommendedName>
        <fullName evidence="2">ATP-grasp domain-containing protein</fullName>
    </recommendedName>
</protein>
<comment type="caution">
    <text evidence="3">The sequence shown here is derived from an EMBL/GenBank/DDBJ whole genome shotgun (WGS) entry which is preliminary data.</text>
</comment>
<dbReference type="InterPro" id="IPR003806">
    <property type="entry name" value="ATP-grasp_PylC-type"/>
</dbReference>
<dbReference type="GO" id="GO:0046872">
    <property type="term" value="F:metal ion binding"/>
    <property type="evidence" value="ECO:0007669"/>
    <property type="project" value="InterPro"/>
</dbReference>
<gene>
    <name evidence="3" type="ORF">Lboz_0094</name>
</gene>
<proteinExistence type="predicted"/>
<dbReference type="Proteomes" id="UP000054695">
    <property type="component" value="Unassembled WGS sequence"/>
</dbReference>
<keyword evidence="1" id="KW-0067">ATP-binding</keyword>
<keyword evidence="4" id="KW-1185">Reference proteome</keyword>
<evidence type="ECO:0000256" key="1">
    <source>
        <dbReference type="PROSITE-ProRule" id="PRU00409"/>
    </source>
</evidence>
<evidence type="ECO:0000313" key="3">
    <source>
        <dbReference type="EMBL" id="KTC77806.1"/>
    </source>
</evidence>
<organism evidence="3 4">
    <name type="scientific">Legionella bozemanae</name>
    <name type="common">Fluoribacter bozemanae</name>
    <dbReference type="NCBI Taxonomy" id="447"/>
    <lineage>
        <taxon>Bacteria</taxon>
        <taxon>Pseudomonadati</taxon>
        <taxon>Pseudomonadota</taxon>
        <taxon>Gammaproteobacteria</taxon>
        <taxon>Legionellales</taxon>
        <taxon>Legionellaceae</taxon>
        <taxon>Legionella</taxon>
    </lineage>
</organism>
<dbReference type="EMBL" id="LNXU01000001">
    <property type="protein sequence ID" value="KTC77806.1"/>
    <property type="molecule type" value="Genomic_DNA"/>
</dbReference>
<dbReference type="AlphaFoldDB" id="A0A0W0S309"/>
<evidence type="ECO:0000313" key="4">
    <source>
        <dbReference type="Proteomes" id="UP000054695"/>
    </source>
</evidence>
<dbReference type="Pfam" id="PF02655">
    <property type="entry name" value="ATP-grasp_3"/>
    <property type="match status" value="1"/>
</dbReference>
<sequence length="380" mass="43817">MNILVTGGRAPATMDIMRSLINQGFEVYGAESMLYPLARFVKGVKKHFVIPKPNHDLAAFLKAIKEIVIQYKIDLLIPTCEEIFHLSQGYEELSPHTKLLCEPFERLNQLHNKYTFNQLVSEYGLSAPQSWLMNTDKDKQALPKDAALVLKPVFSRFGTRTLIKPSQKIIAELAINEPYIAQHFIQGKEYSAYAIAHKGDVLIQSCYHSKYQAGRSTGIYFEPAEIKPITEFIKTFCKRFQFSGQIAFDFILENDKAYALECNPRVTSGFHLLTDKIDWHTILSGQRQYDIPNMQYMQPYMLGQGMMLHCLKYIQKNPCQFIKDYQRAHDVLKHKAYPWLRLKSTLMMLNVLCRAVRVKKGFYPASTYDIDFNGVENLSK</sequence>
<accession>A0A0W0S309</accession>
<dbReference type="PATRIC" id="fig|447.4.peg.100"/>
<dbReference type="SUPFAM" id="SSF56059">
    <property type="entry name" value="Glutathione synthetase ATP-binding domain-like"/>
    <property type="match status" value="1"/>
</dbReference>
<evidence type="ECO:0000259" key="2">
    <source>
        <dbReference type="PROSITE" id="PS50975"/>
    </source>
</evidence>
<dbReference type="RefSeq" id="WP_058457801.1">
    <property type="nucleotide sequence ID" value="NZ_CAAAIY010000024.1"/>
</dbReference>
<dbReference type="InterPro" id="IPR011761">
    <property type="entry name" value="ATP-grasp"/>
</dbReference>
<dbReference type="STRING" id="447.Lboz_0094"/>
<dbReference type="Gene3D" id="3.40.50.20">
    <property type="match status" value="1"/>
</dbReference>
<name>A0A0W0S309_LEGBO</name>
<dbReference type="PROSITE" id="PS50975">
    <property type="entry name" value="ATP_GRASP"/>
    <property type="match status" value="1"/>
</dbReference>
<dbReference type="OrthoDB" id="40611at2"/>
<keyword evidence="1" id="KW-0547">Nucleotide-binding</keyword>
<feature type="domain" description="ATP-grasp" evidence="2">
    <location>
        <begin position="117"/>
        <end position="302"/>
    </location>
</feature>
<dbReference type="Gene3D" id="3.30.470.20">
    <property type="entry name" value="ATP-grasp fold, B domain"/>
    <property type="match status" value="1"/>
</dbReference>
<reference evidence="3 4" key="1">
    <citation type="submission" date="2015-11" db="EMBL/GenBank/DDBJ databases">
        <title>Genomic analysis of 38 Legionella species identifies large and diverse effector repertoires.</title>
        <authorList>
            <person name="Burstein D."/>
            <person name="Amaro F."/>
            <person name="Zusman T."/>
            <person name="Lifshitz Z."/>
            <person name="Cohen O."/>
            <person name="Gilbert J.A."/>
            <person name="Pupko T."/>
            <person name="Shuman H.A."/>
            <person name="Segal G."/>
        </authorList>
    </citation>
    <scope>NUCLEOTIDE SEQUENCE [LARGE SCALE GENOMIC DNA]</scope>
    <source>
        <strain evidence="3 4">WIGA</strain>
    </source>
</reference>
<dbReference type="GO" id="GO:0005524">
    <property type="term" value="F:ATP binding"/>
    <property type="evidence" value="ECO:0007669"/>
    <property type="project" value="UniProtKB-UniRule"/>
</dbReference>